<dbReference type="GO" id="GO:0006571">
    <property type="term" value="P:tyrosine biosynthetic process"/>
    <property type="evidence" value="ECO:0007669"/>
    <property type="project" value="InterPro"/>
</dbReference>
<dbReference type="InterPro" id="IPR036291">
    <property type="entry name" value="NAD(P)-bd_dom_sf"/>
</dbReference>
<feature type="domain" description="Prephenate/arogenate dehydrogenase" evidence="4">
    <location>
        <begin position="105"/>
        <end position="369"/>
    </location>
</feature>
<reference evidence="5 6" key="1">
    <citation type="submission" date="2018-08" db="EMBL/GenBank/DDBJ databases">
        <title>Wenzhouxiangella salilacus sp. nov., a novel bacterium isolated from a saline lake in Xinjiang Province, China.</title>
        <authorList>
            <person name="Han S."/>
        </authorList>
    </citation>
    <scope>NUCLEOTIDE SEQUENCE [LARGE SCALE GENOMIC DNA]</scope>
    <source>
        <strain evidence="5 6">XDB06</strain>
    </source>
</reference>
<evidence type="ECO:0000313" key="5">
    <source>
        <dbReference type="EMBL" id="RFF29476.1"/>
    </source>
</evidence>
<dbReference type="InterPro" id="IPR036263">
    <property type="entry name" value="Chorismate_II_sf"/>
</dbReference>
<proteinExistence type="predicted"/>
<evidence type="ECO:0000256" key="2">
    <source>
        <dbReference type="ARBA" id="ARBA00023002"/>
    </source>
</evidence>
<sequence>MDERELQARLAALRKELDGVDADLIELAGRRQELVSDIGRLKKCHGRQLRDFKREREVLDGVRRAAESRGLDPALAEDLFQRLIEASLTRQERERLQLARHGHGKRALVIGGAGRMGRWLAAFLDGQGFDVIVADPAVETDGASRFADWREAPADVAIIAVTAPLRVSAAILGELAQRTSNALVFDIGSLKSPLAPALRSAAEAGLRVCSVHPMFGPDTQLLSEKHVLLMDVGNAEAVEAARSLFADTLAEVVVIDLDEHDQLMAPVLGLSHALSIVFFTALADSGVPAERLARLSSTTFDRQLAIARGVAGESPDLYFEIQSLNRHGDGVREVLLQAVQTLIHAIESDDADAFRHLMARGKTYLSELE</sequence>
<evidence type="ECO:0000259" key="4">
    <source>
        <dbReference type="PROSITE" id="PS51176"/>
    </source>
</evidence>
<dbReference type="EMBL" id="QUZK01000046">
    <property type="protein sequence ID" value="RFF29476.1"/>
    <property type="molecule type" value="Genomic_DNA"/>
</dbReference>
<dbReference type="PROSITE" id="PS51176">
    <property type="entry name" value="PDH_ADH"/>
    <property type="match status" value="1"/>
</dbReference>
<dbReference type="Pfam" id="PF01817">
    <property type="entry name" value="CM_2"/>
    <property type="match status" value="1"/>
</dbReference>
<dbReference type="GO" id="GO:0008977">
    <property type="term" value="F:prephenate dehydrogenase (NAD+) activity"/>
    <property type="evidence" value="ECO:0007669"/>
    <property type="project" value="InterPro"/>
</dbReference>
<dbReference type="Pfam" id="PF02153">
    <property type="entry name" value="PDH_N"/>
    <property type="match status" value="1"/>
</dbReference>
<dbReference type="Pfam" id="PF20463">
    <property type="entry name" value="PDH_C"/>
    <property type="match status" value="1"/>
</dbReference>
<name>A0A3E1K6B3_9GAMM</name>
<dbReference type="PANTHER" id="PTHR21363:SF0">
    <property type="entry name" value="PREPHENATE DEHYDROGENASE [NADP(+)]"/>
    <property type="match status" value="1"/>
</dbReference>
<keyword evidence="6" id="KW-1185">Reference proteome</keyword>
<dbReference type="GO" id="GO:0070403">
    <property type="term" value="F:NAD+ binding"/>
    <property type="evidence" value="ECO:0007669"/>
    <property type="project" value="InterPro"/>
</dbReference>
<dbReference type="InterPro" id="IPR046825">
    <property type="entry name" value="PDH_C"/>
</dbReference>
<dbReference type="AlphaFoldDB" id="A0A3E1K6B3"/>
<dbReference type="Gene3D" id="3.40.50.720">
    <property type="entry name" value="NAD(P)-binding Rossmann-like Domain"/>
    <property type="match status" value="1"/>
</dbReference>
<dbReference type="SMART" id="SM00830">
    <property type="entry name" value="CM_2"/>
    <property type="match status" value="1"/>
</dbReference>
<dbReference type="InterPro" id="IPR008927">
    <property type="entry name" value="6-PGluconate_DH-like_C_sf"/>
</dbReference>
<keyword evidence="2" id="KW-0560">Oxidoreductase</keyword>
<accession>A0A3E1K6B3</accession>
<dbReference type="SUPFAM" id="SSF48179">
    <property type="entry name" value="6-phosphogluconate dehydrogenase C-terminal domain-like"/>
    <property type="match status" value="1"/>
</dbReference>
<dbReference type="InterPro" id="IPR046826">
    <property type="entry name" value="PDH_N"/>
</dbReference>
<protein>
    <recommendedName>
        <fullName evidence="1">chorismate mutase</fullName>
        <ecNumber evidence="1">5.4.99.5</ecNumber>
    </recommendedName>
</protein>
<dbReference type="SUPFAM" id="SSF48600">
    <property type="entry name" value="Chorismate mutase II"/>
    <property type="match status" value="1"/>
</dbReference>
<dbReference type="InterPro" id="IPR003099">
    <property type="entry name" value="Prephen_DH"/>
</dbReference>
<dbReference type="GO" id="GO:0046417">
    <property type="term" value="P:chorismate metabolic process"/>
    <property type="evidence" value="ECO:0007669"/>
    <property type="project" value="InterPro"/>
</dbReference>
<dbReference type="SUPFAM" id="SSF51735">
    <property type="entry name" value="NAD(P)-binding Rossmann-fold domains"/>
    <property type="match status" value="1"/>
</dbReference>
<dbReference type="Gene3D" id="1.20.59.10">
    <property type="entry name" value="Chorismate mutase"/>
    <property type="match status" value="1"/>
</dbReference>
<evidence type="ECO:0000313" key="6">
    <source>
        <dbReference type="Proteomes" id="UP000260351"/>
    </source>
</evidence>
<organism evidence="5 6">
    <name type="scientific">Wenzhouxiangella sediminis</name>
    <dbReference type="NCBI Taxonomy" id="1792836"/>
    <lineage>
        <taxon>Bacteria</taxon>
        <taxon>Pseudomonadati</taxon>
        <taxon>Pseudomonadota</taxon>
        <taxon>Gammaproteobacteria</taxon>
        <taxon>Chromatiales</taxon>
        <taxon>Wenzhouxiangellaceae</taxon>
        <taxon>Wenzhouxiangella</taxon>
    </lineage>
</organism>
<comment type="caution">
    <text evidence="5">The sequence shown here is derived from an EMBL/GenBank/DDBJ whole genome shotgun (WGS) entry which is preliminary data.</text>
</comment>
<dbReference type="OrthoDB" id="5939631at2"/>
<dbReference type="GO" id="GO:0004665">
    <property type="term" value="F:prephenate dehydrogenase (NADP+) activity"/>
    <property type="evidence" value="ECO:0007669"/>
    <property type="project" value="InterPro"/>
</dbReference>
<dbReference type="InterPro" id="IPR036979">
    <property type="entry name" value="CM_dom_sf"/>
</dbReference>
<dbReference type="PANTHER" id="PTHR21363">
    <property type="entry name" value="PREPHENATE DEHYDROGENASE"/>
    <property type="match status" value="1"/>
</dbReference>
<gene>
    <name evidence="5" type="ORF">DZC52_12585</name>
</gene>
<dbReference type="InterPro" id="IPR002701">
    <property type="entry name" value="CM_II_prokaryot"/>
</dbReference>
<dbReference type="InterPro" id="IPR050812">
    <property type="entry name" value="Preph/Arog_dehydrog"/>
</dbReference>
<dbReference type="Gene3D" id="1.10.3660.10">
    <property type="entry name" value="6-phosphogluconate dehydrogenase C-terminal like domain"/>
    <property type="match status" value="1"/>
</dbReference>
<dbReference type="EC" id="5.4.99.5" evidence="1"/>
<dbReference type="RefSeq" id="WP_116651502.1">
    <property type="nucleotide sequence ID" value="NZ_QUZK01000046.1"/>
</dbReference>
<feature type="domain" description="Chorismate mutase" evidence="3">
    <location>
        <begin position="4"/>
        <end position="95"/>
    </location>
</feature>
<evidence type="ECO:0000259" key="3">
    <source>
        <dbReference type="PROSITE" id="PS51168"/>
    </source>
</evidence>
<dbReference type="GO" id="GO:0004106">
    <property type="term" value="F:chorismate mutase activity"/>
    <property type="evidence" value="ECO:0007669"/>
    <property type="project" value="UniProtKB-EC"/>
</dbReference>
<dbReference type="Proteomes" id="UP000260351">
    <property type="component" value="Unassembled WGS sequence"/>
</dbReference>
<evidence type="ECO:0000256" key="1">
    <source>
        <dbReference type="ARBA" id="ARBA00012404"/>
    </source>
</evidence>
<dbReference type="PROSITE" id="PS51168">
    <property type="entry name" value="CHORISMATE_MUT_2"/>
    <property type="match status" value="1"/>
</dbReference>